<dbReference type="PANTHER" id="PTHR36449">
    <property type="entry name" value="ACETYLTRANSFERASE-RELATED"/>
    <property type="match status" value="1"/>
</dbReference>
<name>A0ABW1SII8_9LACO</name>
<evidence type="ECO:0000313" key="4">
    <source>
        <dbReference type="EMBL" id="MFC6201158.1"/>
    </source>
</evidence>
<keyword evidence="5" id="KW-1185">Reference proteome</keyword>
<gene>
    <name evidence="4" type="ORF">ACFP1L_04485</name>
</gene>
<reference evidence="5" key="1">
    <citation type="journal article" date="2019" name="Int. J. Syst. Evol. Microbiol.">
        <title>The Global Catalogue of Microorganisms (GCM) 10K type strain sequencing project: providing services to taxonomists for standard genome sequencing and annotation.</title>
        <authorList>
            <consortium name="The Broad Institute Genomics Platform"/>
            <consortium name="The Broad Institute Genome Sequencing Center for Infectious Disease"/>
            <person name="Wu L."/>
            <person name="Ma J."/>
        </authorList>
    </citation>
    <scope>NUCLEOTIDE SEQUENCE [LARGE SCALE GENOMIC DNA]</scope>
    <source>
        <strain evidence="5">CCM 8930</strain>
    </source>
</reference>
<evidence type="ECO:0000256" key="2">
    <source>
        <dbReference type="ARBA" id="ARBA00022679"/>
    </source>
</evidence>
<dbReference type="SUPFAM" id="SSF55729">
    <property type="entry name" value="Acyl-CoA N-acyltransferases (Nat)"/>
    <property type="match status" value="1"/>
</dbReference>
<dbReference type="EMBL" id="JBHSSE010000009">
    <property type="protein sequence ID" value="MFC6201158.1"/>
    <property type="molecule type" value="Genomic_DNA"/>
</dbReference>
<keyword evidence="2" id="KW-0808">Transferase</keyword>
<dbReference type="InterPro" id="IPR016181">
    <property type="entry name" value="Acyl_CoA_acyltransferase"/>
</dbReference>
<evidence type="ECO:0008006" key="6">
    <source>
        <dbReference type="Google" id="ProtNLM"/>
    </source>
</evidence>
<sequence length="186" mass="21824">MIERSSLRYITSQRILRQFDCGNDQVNQYLWHQAIQDEKHHTRSTTIYLDGDRIVAYYTISTGVIDVKTGYDRLIFNRLRALPSDNNQQINLPVVEISWLGVDTRWQRQHLGAKLIYDCFDSVLKLRFDLNIGTIGIVVSSLSAALDFYKQYAFKYLHYDYDNQAMFPKTYPLFVSTESLKLMMTE</sequence>
<evidence type="ECO:0000313" key="5">
    <source>
        <dbReference type="Proteomes" id="UP001596171"/>
    </source>
</evidence>
<comment type="caution">
    <text evidence="4">The sequence shown here is derived from an EMBL/GenBank/DDBJ whole genome shotgun (WGS) entry which is preliminary data.</text>
</comment>
<evidence type="ECO:0000256" key="3">
    <source>
        <dbReference type="ARBA" id="ARBA00023315"/>
    </source>
</evidence>
<organism evidence="4 5">
    <name type="scientific">Lactiplantibacillus nangangensis</name>
    <dbReference type="NCBI Taxonomy" id="2559917"/>
    <lineage>
        <taxon>Bacteria</taxon>
        <taxon>Bacillati</taxon>
        <taxon>Bacillota</taxon>
        <taxon>Bacilli</taxon>
        <taxon>Lactobacillales</taxon>
        <taxon>Lactobacillaceae</taxon>
        <taxon>Lactiplantibacillus</taxon>
    </lineage>
</organism>
<dbReference type="PANTHER" id="PTHR36449:SF1">
    <property type="entry name" value="ACETYLTRANSFERASE"/>
    <property type="match status" value="1"/>
</dbReference>
<keyword evidence="3" id="KW-0012">Acyltransferase</keyword>
<proteinExistence type="predicted"/>
<dbReference type="RefSeq" id="WP_137616863.1">
    <property type="nucleotide sequence ID" value="NZ_BJDI01000013.1"/>
</dbReference>
<keyword evidence="1" id="KW-1277">Toxin-antitoxin system</keyword>
<dbReference type="Gene3D" id="3.40.630.30">
    <property type="match status" value="1"/>
</dbReference>
<dbReference type="Proteomes" id="UP001596171">
    <property type="component" value="Unassembled WGS sequence"/>
</dbReference>
<accession>A0ABW1SII8</accession>
<protein>
    <recommendedName>
        <fullName evidence="6">GNAT family N-acetyltransferase</fullName>
    </recommendedName>
</protein>
<evidence type="ECO:0000256" key="1">
    <source>
        <dbReference type="ARBA" id="ARBA00022649"/>
    </source>
</evidence>